<protein>
    <recommendedName>
        <fullName evidence="12">DUF2029 domain-containing protein</fullName>
    </recommendedName>
</protein>
<evidence type="ECO:0000256" key="6">
    <source>
        <dbReference type="ARBA" id="ARBA00023136"/>
    </source>
</evidence>
<reference evidence="11" key="1">
    <citation type="journal article" date="2019" name="Int. J. Syst. Evol. Microbiol.">
        <title>The Global Catalogue of Microorganisms (GCM) 10K type strain sequencing project: providing services to taxonomists for standard genome sequencing and annotation.</title>
        <authorList>
            <consortium name="The Broad Institute Genomics Platform"/>
            <consortium name="The Broad Institute Genome Sequencing Center for Infectious Disease"/>
            <person name="Wu L."/>
            <person name="Ma J."/>
        </authorList>
    </citation>
    <scope>NUCLEOTIDE SEQUENCE [LARGE SCALE GENOMIC DNA]</scope>
    <source>
        <strain evidence="11">JCM 16702</strain>
    </source>
</reference>
<sequence length="445" mass="47539">MGERIGTDQPERRRAAPARSASPASPANLLILAAGILVAVAAVAPIVVHWLTNPPDQRLVDLEVYRDGGRAVLRGAPLYEVLTQPPQLLPFTYPPIAAALAVPFTLMSWGAAQVTWMVLLYAALVIVVWLSFRDLVRRAGRWAPLAMGALVGATAWLVPVYDQARFGQVGLFLLAMCLADCCVRTPRWPRGLLVGLAVAIKLVPGVFLIYFWITGRRDAAANAVLTAVVASLAGFALLPGDSVDYWFGALLEGGDRTGAVNGTTNQAINGMLARIYLPDPVTSLLWLALAAYVGYHGFRLARRATLTADAMAPGPDARAALLAGVAITGLLSVLLSPVGWIHHLVWIIPVIGAVVGDGRDTRRCLFAGLVWLYFLFPLPWWGTRLIGPDHPIPSIVLGRIIQSAFGLAALALIVFLGRRLLDRMAGPAVSEGSSRREAGVGTLTP</sequence>
<evidence type="ECO:0000256" key="7">
    <source>
        <dbReference type="ARBA" id="ARBA00024033"/>
    </source>
</evidence>
<comment type="similarity">
    <text evidence="7">Belongs to the glycosyltransferase 87 family.</text>
</comment>
<accession>A0ABP7V723</accession>
<evidence type="ECO:0000256" key="5">
    <source>
        <dbReference type="ARBA" id="ARBA00022989"/>
    </source>
</evidence>
<proteinExistence type="inferred from homology"/>
<evidence type="ECO:0000256" key="8">
    <source>
        <dbReference type="SAM" id="MobiDB-lite"/>
    </source>
</evidence>
<comment type="caution">
    <text evidence="10">The sequence shown here is derived from an EMBL/GenBank/DDBJ whole genome shotgun (WGS) entry which is preliminary data.</text>
</comment>
<dbReference type="RefSeq" id="WP_344941814.1">
    <property type="nucleotide sequence ID" value="NZ_BAAAZG010000002.1"/>
</dbReference>
<feature type="transmembrane region" description="Helical" evidence="9">
    <location>
        <begin position="394"/>
        <end position="416"/>
    </location>
</feature>
<keyword evidence="4 9" id="KW-0812">Transmembrane</keyword>
<evidence type="ECO:0000313" key="11">
    <source>
        <dbReference type="Proteomes" id="UP001500683"/>
    </source>
</evidence>
<feature type="transmembrane region" description="Helical" evidence="9">
    <location>
        <begin position="220"/>
        <end position="238"/>
    </location>
</feature>
<keyword evidence="5 9" id="KW-1133">Transmembrane helix</keyword>
<evidence type="ECO:0000256" key="9">
    <source>
        <dbReference type="SAM" id="Phobius"/>
    </source>
</evidence>
<feature type="transmembrane region" description="Helical" evidence="9">
    <location>
        <begin position="142"/>
        <end position="161"/>
    </location>
</feature>
<keyword evidence="6 9" id="KW-0472">Membrane</keyword>
<keyword evidence="2" id="KW-1003">Cell membrane</keyword>
<keyword evidence="11" id="KW-1185">Reference proteome</keyword>
<comment type="subcellular location">
    <subcellularLocation>
        <location evidence="1">Cell membrane</location>
        <topology evidence="1">Multi-pass membrane protein</topology>
    </subcellularLocation>
</comment>
<evidence type="ECO:0000256" key="2">
    <source>
        <dbReference type="ARBA" id="ARBA00022475"/>
    </source>
</evidence>
<evidence type="ECO:0008006" key="12">
    <source>
        <dbReference type="Google" id="ProtNLM"/>
    </source>
</evidence>
<feature type="transmembrane region" description="Helical" evidence="9">
    <location>
        <begin position="281"/>
        <end position="298"/>
    </location>
</feature>
<feature type="transmembrane region" description="Helical" evidence="9">
    <location>
        <begin position="29"/>
        <end position="51"/>
    </location>
</feature>
<gene>
    <name evidence="10" type="ORF">GCM10022214_11740</name>
</gene>
<dbReference type="InterPro" id="IPR018584">
    <property type="entry name" value="GT87"/>
</dbReference>
<feature type="transmembrane region" description="Helical" evidence="9">
    <location>
        <begin position="192"/>
        <end position="213"/>
    </location>
</feature>
<organism evidence="10 11">
    <name type="scientific">Actinomadura miaoliensis</name>
    <dbReference type="NCBI Taxonomy" id="430685"/>
    <lineage>
        <taxon>Bacteria</taxon>
        <taxon>Bacillati</taxon>
        <taxon>Actinomycetota</taxon>
        <taxon>Actinomycetes</taxon>
        <taxon>Streptosporangiales</taxon>
        <taxon>Thermomonosporaceae</taxon>
        <taxon>Actinomadura</taxon>
    </lineage>
</organism>
<feature type="transmembrane region" description="Helical" evidence="9">
    <location>
        <begin position="319"/>
        <end position="335"/>
    </location>
</feature>
<evidence type="ECO:0000256" key="3">
    <source>
        <dbReference type="ARBA" id="ARBA00022679"/>
    </source>
</evidence>
<dbReference type="Pfam" id="PF09594">
    <property type="entry name" value="GT87"/>
    <property type="match status" value="1"/>
</dbReference>
<keyword evidence="3" id="KW-0808">Transferase</keyword>
<feature type="transmembrane region" description="Helical" evidence="9">
    <location>
        <begin position="341"/>
        <end position="357"/>
    </location>
</feature>
<feature type="transmembrane region" description="Helical" evidence="9">
    <location>
        <begin position="110"/>
        <end position="130"/>
    </location>
</feature>
<feature type="compositionally biased region" description="Basic and acidic residues" evidence="8">
    <location>
        <begin position="1"/>
        <end position="14"/>
    </location>
</feature>
<evidence type="ECO:0000313" key="10">
    <source>
        <dbReference type="EMBL" id="GAA4060616.1"/>
    </source>
</evidence>
<feature type="region of interest" description="Disordered" evidence="8">
    <location>
        <begin position="1"/>
        <end position="21"/>
    </location>
</feature>
<dbReference type="EMBL" id="BAAAZG010000002">
    <property type="protein sequence ID" value="GAA4060616.1"/>
    <property type="molecule type" value="Genomic_DNA"/>
</dbReference>
<feature type="transmembrane region" description="Helical" evidence="9">
    <location>
        <begin position="364"/>
        <end position="382"/>
    </location>
</feature>
<dbReference type="Proteomes" id="UP001500683">
    <property type="component" value="Unassembled WGS sequence"/>
</dbReference>
<evidence type="ECO:0000256" key="1">
    <source>
        <dbReference type="ARBA" id="ARBA00004651"/>
    </source>
</evidence>
<evidence type="ECO:0000256" key="4">
    <source>
        <dbReference type="ARBA" id="ARBA00022692"/>
    </source>
</evidence>
<name>A0ABP7V723_9ACTN</name>